<dbReference type="EMBL" id="CP072842">
    <property type="protein sequence ID" value="QTV06634.1"/>
    <property type="molecule type" value="Genomic_DNA"/>
</dbReference>
<protein>
    <submittedName>
        <fullName evidence="7">Oligosaccharide flippase family protein</fullName>
    </submittedName>
</protein>
<feature type="transmembrane region" description="Helical" evidence="6">
    <location>
        <begin position="479"/>
        <end position="497"/>
    </location>
</feature>
<accession>A0ABX7XGC6</accession>
<organism evidence="7 8">
    <name type="scientific">Faecalibacter bovis</name>
    <dbReference type="NCBI Taxonomy" id="2898187"/>
    <lineage>
        <taxon>Bacteria</taxon>
        <taxon>Pseudomonadati</taxon>
        <taxon>Bacteroidota</taxon>
        <taxon>Flavobacteriia</taxon>
        <taxon>Flavobacteriales</taxon>
        <taxon>Weeksellaceae</taxon>
        <taxon>Faecalibacter</taxon>
    </lineage>
</organism>
<dbReference type="PANTHER" id="PTHR30250:SF26">
    <property type="entry name" value="PSMA PROTEIN"/>
    <property type="match status" value="1"/>
</dbReference>
<evidence type="ECO:0000256" key="6">
    <source>
        <dbReference type="SAM" id="Phobius"/>
    </source>
</evidence>
<dbReference type="PANTHER" id="PTHR30250">
    <property type="entry name" value="PST FAMILY PREDICTED COLANIC ACID TRANSPORTER"/>
    <property type="match status" value="1"/>
</dbReference>
<feature type="transmembrane region" description="Helical" evidence="6">
    <location>
        <begin position="53"/>
        <end position="73"/>
    </location>
</feature>
<reference evidence="7 8" key="1">
    <citation type="journal article" date="2021" name="Int. J. Syst. Evol. Microbiol.">
        <title>Faecalibacter bovis sp. nov., isolated from cow faeces.</title>
        <authorList>
            <person name="Li F."/>
            <person name="Zhao W."/>
            <person name="Hong Q."/>
            <person name="Shao Q."/>
            <person name="Song J."/>
            <person name="Yang S."/>
        </authorList>
    </citation>
    <scope>NUCLEOTIDE SEQUENCE [LARGE SCALE GENOMIC DNA]</scope>
    <source>
        <strain evidence="7 8">ZY171143</strain>
    </source>
</reference>
<comment type="subcellular location">
    <subcellularLocation>
        <location evidence="1">Cell membrane</location>
        <topology evidence="1">Multi-pass membrane protein</topology>
    </subcellularLocation>
</comment>
<evidence type="ECO:0000256" key="4">
    <source>
        <dbReference type="ARBA" id="ARBA00022989"/>
    </source>
</evidence>
<keyword evidence="3 6" id="KW-0812">Transmembrane</keyword>
<feature type="transmembrane region" description="Helical" evidence="6">
    <location>
        <begin position="196"/>
        <end position="214"/>
    </location>
</feature>
<feature type="transmembrane region" description="Helical" evidence="6">
    <location>
        <begin position="353"/>
        <end position="374"/>
    </location>
</feature>
<feature type="transmembrane region" description="Helical" evidence="6">
    <location>
        <begin position="235"/>
        <end position="255"/>
    </location>
</feature>
<evidence type="ECO:0000256" key="5">
    <source>
        <dbReference type="ARBA" id="ARBA00023136"/>
    </source>
</evidence>
<feature type="transmembrane region" description="Helical" evidence="6">
    <location>
        <begin position="275"/>
        <end position="293"/>
    </location>
</feature>
<evidence type="ECO:0000313" key="7">
    <source>
        <dbReference type="EMBL" id="QTV06634.1"/>
    </source>
</evidence>
<keyword evidence="5 6" id="KW-0472">Membrane</keyword>
<dbReference type="RefSeq" id="WP_262897283.1">
    <property type="nucleotide sequence ID" value="NZ_CP072842.1"/>
</dbReference>
<keyword evidence="4 6" id="KW-1133">Transmembrane helix</keyword>
<gene>
    <name evidence="7" type="ORF">J9309_04735</name>
</gene>
<reference evidence="8" key="2">
    <citation type="submission" date="2021-04" db="EMBL/GenBank/DDBJ databases">
        <title>Taxonomy of Flavobacteriaceae bacterium ZY171143.</title>
        <authorList>
            <person name="Li F."/>
        </authorList>
    </citation>
    <scope>NUCLEOTIDE SEQUENCE [LARGE SCALE GENOMIC DNA]</scope>
    <source>
        <strain evidence="8">ZY171143</strain>
    </source>
</reference>
<dbReference type="InterPro" id="IPR002797">
    <property type="entry name" value="Polysacc_synth"/>
</dbReference>
<dbReference type="Proteomes" id="UP000672011">
    <property type="component" value="Chromosome"/>
</dbReference>
<dbReference type="InterPro" id="IPR050833">
    <property type="entry name" value="Poly_Biosynth_Transport"/>
</dbReference>
<feature type="transmembrane region" description="Helical" evidence="6">
    <location>
        <begin position="414"/>
        <end position="433"/>
    </location>
</feature>
<sequence>MVTFGDSTKSDNVSSNKKIAKNALFLYFRMFLTMGVGLYTSRIVLQTLGVEDYGIYGLVGGIVTMFSFLNSAMSSATQRYLSFDIGKGDSIKLQQTFNATLNIHILIAGIIFILAETIGLWFVNYQLNIPTDRLNAANWVYQFSILTFVLGVLQVPYNALLIAREHMNVYAYISILEAILKLIIVLILVKFGQDKLILYAVLTFTVSFIIRMLYKIYCKKNFKESVYKFYYDKAFYKELLSYSGWSLFGNIAAIARSQGSNILLNLFFGPVANAAYSLTVMVQGIIGSFVGNFQTALNPQITKNYAKGEVDTALNLIFKSSKYSFFAMFILIVPFLYNVDYVMYLWLGEVPPYAIEFIKLALIYSLIETISNPLMIGAQATGRIKWYQIIIGSFIFLTLPITWGLLKIKLDPNIGYYVLIGNSIIALIFRIIFLKNMIALKILDFFKKVLLPIIFVTLISGIIILSFEFKFNTSPFMQLLINCIIISIIVLFIILIIGMDKLERKYLVDILKNKLFKM</sequence>
<evidence type="ECO:0000313" key="8">
    <source>
        <dbReference type="Proteomes" id="UP000672011"/>
    </source>
</evidence>
<evidence type="ECO:0000256" key="3">
    <source>
        <dbReference type="ARBA" id="ARBA00022692"/>
    </source>
</evidence>
<feature type="transmembrane region" description="Helical" evidence="6">
    <location>
        <begin position="143"/>
        <end position="162"/>
    </location>
</feature>
<evidence type="ECO:0000256" key="2">
    <source>
        <dbReference type="ARBA" id="ARBA00022475"/>
    </source>
</evidence>
<feature type="transmembrane region" description="Helical" evidence="6">
    <location>
        <begin position="386"/>
        <end position="408"/>
    </location>
</feature>
<feature type="transmembrane region" description="Helical" evidence="6">
    <location>
        <begin position="101"/>
        <end position="123"/>
    </location>
</feature>
<feature type="transmembrane region" description="Helical" evidence="6">
    <location>
        <begin position="445"/>
        <end position="467"/>
    </location>
</feature>
<name>A0ABX7XGC6_9FLAO</name>
<keyword evidence="2" id="KW-1003">Cell membrane</keyword>
<feature type="transmembrane region" description="Helical" evidence="6">
    <location>
        <begin position="169"/>
        <end position="190"/>
    </location>
</feature>
<feature type="transmembrane region" description="Helical" evidence="6">
    <location>
        <begin position="325"/>
        <end position="347"/>
    </location>
</feature>
<keyword evidence="8" id="KW-1185">Reference proteome</keyword>
<proteinExistence type="predicted"/>
<evidence type="ECO:0000256" key="1">
    <source>
        <dbReference type="ARBA" id="ARBA00004651"/>
    </source>
</evidence>
<dbReference type="Pfam" id="PF01943">
    <property type="entry name" value="Polysacc_synt"/>
    <property type="match status" value="1"/>
</dbReference>
<feature type="transmembrane region" description="Helical" evidence="6">
    <location>
        <begin position="24"/>
        <end position="41"/>
    </location>
</feature>